<dbReference type="Pfam" id="PF03747">
    <property type="entry name" value="ADP_ribosyl_GH"/>
    <property type="match status" value="1"/>
</dbReference>
<dbReference type="GO" id="GO:0046872">
    <property type="term" value="F:metal ion binding"/>
    <property type="evidence" value="ECO:0007669"/>
    <property type="project" value="UniProtKB-KW"/>
</dbReference>
<evidence type="ECO:0000313" key="4">
    <source>
        <dbReference type="EMBL" id="KAA1250209.1"/>
    </source>
</evidence>
<evidence type="ECO:0000256" key="3">
    <source>
        <dbReference type="PIRSR" id="PIRSR605502-1"/>
    </source>
</evidence>
<feature type="binding site" evidence="3">
    <location>
        <position position="51"/>
    </location>
    <ligand>
        <name>Mg(2+)</name>
        <dbReference type="ChEBI" id="CHEBI:18420"/>
        <label>1</label>
    </ligand>
</feature>
<dbReference type="InterPro" id="IPR036705">
    <property type="entry name" value="Ribosyl_crysJ1_sf"/>
</dbReference>
<keyword evidence="5" id="KW-1185">Reference proteome</keyword>
<evidence type="ECO:0000256" key="1">
    <source>
        <dbReference type="ARBA" id="ARBA00010702"/>
    </source>
</evidence>
<sequence>MTTRTATQARYRNALIGLAAGDAWGYQVEFRAYTLMPAYPVPAPKKVWKVSDDTQMTLALHDALVDVANQLDDIDIVTKAITARFLEWQVDRDNNRAPGATCMGSLTRLRRGAHWHDADGALARPGCGAVMRLAPAALSPDPVWRGITALQAVLTHKHPRAIASALVLGSAIRSAHALRGRFLEHAISAAMSILSGESPWLRDEFLTQVLSPMASDVSGLLAAGANDVLIDALLDAYTVKQELATLTPAEYGDPCIGIGEGWESASAIAVGLLVADMATAPGHRRAPLNGRDALGWAATSNGDSDSIASIAGAVIGAAHTGDRYWAGLKLAPRFEPRYAKALRNAPTEAAGFLAAG</sequence>
<dbReference type="RefSeq" id="WP_149653991.1">
    <property type="nucleotide sequence ID" value="NZ_VTZN01000053.1"/>
</dbReference>
<evidence type="ECO:0000313" key="5">
    <source>
        <dbReference type="Proteomes" id="UP000324701"/>
    </source>
</evidence>
<gene>
    <name evidence="4" type="ORF">F0Q45_11035</name>
</gene>
<feature type="binding site" evidence="3">
    <location>
        <position position="306"/>
    </location>
    <ligand>
        <name>Mg(2+)</name>
        <dbReference type="ChEBI" id="CHEBI:18420"/>
        <label>1</label>
    </ligand>
</feature>
<feature type="binding site" evidence="3">
    <location>
        <position position="52"/>
    </location>
    <ligand>
        <name>Mg(2+)</name>
        <dbReference type="ChEBI" id="CHEBI:18420"/>
        <label>1</label>
    </ligand>
</feature>
<keyword evidence="2 4" id="KW-0378">Hydrolase</keyword>
<dbReference type="OrthoDB" id="4871367at2"/>
<keyword evidence="3" id="KW-0460">Magnesium</keyword>
<keyword evidence="3" id="KW-0479">Metal-binding</keyword>
<dbReference type="InterPro" id="IPR050792">
    <property type="entry name" value="ADP-ribosylglycohydrolase"/>
</dbReference>
<name>A0A5B1BT08_MYCSI</name>
<dbReference type="GO" id="GO:0016787">
    <property type="term" value="F:hydrolase activity"/>
    <property type="evidence" value="ECO:0007669"/>
    <property type="project" value="UniProtKB-KW"/>
</dbReference>
<evidence type="ECO:0000256" key="2">
    <source>
        <dbReference type="ARBA" id="ARBA00022801"/>
    </source>
</evidence>
<protein>
    <submittedName>
        <fullName evidence="4">Glycohydrolase</fullName>
    </submittedName>
</protein>
<feature type="binding site" evidence="3">
    <location>
        <position position="305"/>
    </location>
    <ligand>
        <name>Mg(2+)</name>
        <dbReference type="ChEBI" id="CHEBI:18420"/>
        <label>2</label>
    </ligand>
</feature>
<dbReference type="EMBL" id="VTZN01000053">
    <property type="protein sequence ID" value="KAA1250209.1"/>
    <property type="molecule type" value="Genomic_DNA"/>
</dbReference>
<feature type="binding site" evidence="3">
    <location>
        <position position="303"/>
    </location>
    <ligand>
        <name>Mg(2+)</name>
        <dbReference type="ChEBI" id="CHEBI:18420"/>
        <label>1</label>
    </ligand>
</feature>
<comment type="similarity">
    <text evidence="1">Belongs to the ADP-ribosylglycohydrolase family.</text>
</comment>
<dbReference type="InterPro" id="IPR005502">
    <property type="entry name" value="Ribosyl_crysJ1"/>
</dbReference>
<comment type="cofactor">
    <cofactor evidence="3">
        <name>Mg(2+)</name>
        <dbReference type="ChEBI" id="CHEBI:18420"/>
    </cofactor>
    <text evidence="3">Binds 2 magnesium ions per subunit.</text>
</comment>
<comment type="caution">
    <text evidence="4">The sequence shown here is derived from an EMBL/GenBank/DDBJ whole genome shotgun (WGS) entry which is preliminary data.</text>
</comment>
<dbReference type="Proteomes" id="UP000324701">
    <property type="component" value="Unassembled WGS sequence"/>
</dbReference>
<dbReference type="Gene3D" id="1.10.4080.10">
    <property type="entry name" value="ADP-ribosylation/Crystallin J1"/>
    <property type="match status" value="1"/>
</dbReference>
<dbReference type="AlphaFoldDB" id="A0A5B1BT08"/>
<dbReference type="PANTHER" id="PTHR16222">
    <property type="entry name" value="ADP-RIBOSYLGLYCOHYDROLASE"/>
    <property type="match status" value="1"/>
</dbReference>
<dbReference type="PANTHER" id="PTHR16222:SF24">
    <property type="entry name" value="ADP-RIBOSYLHYDROLASE ARH3"/>
    <property type="match status" value="1"/>
</dbReference>
<accession>A0A5B1BT08</accession>
<dbReference type="SUPFAM" id="SSF101478">
    <property type="entry name" value="ADP-ribosylglycohydrolase"/>
    <property type="match status" value="1"/>
</dbReference>
<proteinExistence type="inferred from homology"/>
<organism evidence="4 5">
    <name type="scientific">Mycobacterium simiae</name>
    <name type="common">Mycobacterium habana</name>
    <dbReference type="NCBI Taxonomy" id="1784"/>
    <lineage>
        <taxon>Bacteria</taxon>
        <taxon>Bacillati</taxon>
        <taxon>Actinomycetota</taxon>
        <taxon>Actinomycetes</taxon>
        <taxon>Mycobacteriales</taxon>
        <taxon>Mycobacteriaceae</taxon>
        <taxon>Mycobacterium</taxon>
        <taxon>Mycobacterium simiae complex</taxon>
    </lineage>
</organism>
<feature type="binding site" evidence="3">
    <location>
        <position position="53"/>
    </location>
    <ligand>
        <name>Mg(2+)</name>
        <dbReference type="ChEBI" id="CHEBI:18420"/>
        <label>1</label>
    </ligand>
</feature>
<reference evidence="4 5" key="1">
    <citation type="submission" date="2019-09" db="EMBL/GenBank/DDBJ databases">
        <title>Report of infection by Mycobacterium simiae a patient suffering from pulmonary tuberculosis.</title>
        <authorList>
            <person name="Mohanty P.S."/>
            <person name="Bansal A.K."/>
            <person name="Singh H."/>
            <person name="Sharma S."/>
            <person name="Patil S.A."/>
            <person name="Upadhaya P."/>
            <person name="Singh P.K."/>
            <person name="Kumar D."/>
            <person name="Kumar S."/>
            <person name="Singh R.K."/>
            <person name="Chaudhary B."/>
        </authorList>
    </citation>
    <scope>NUCLEOTIDE SEQUENCE [LARGE SCALE GENOMIC DNA]</scope>
    <source>
        <strain evidence="4 5">JAL-560-SIM</strain>
    </source>
</reference>